<evidence type="ECO:0000256" key="1">
    <source>
        <dbReference type="ARBA" id="ARBA00004401"/>
    </source>
</evidence>
<dbReference type="PANTHER" id="PTHR47529:SF1">
    <property type="entry name" value="PERIPLASMIC CHAPERONE PPID"/>
    <property type="match status" value="1"/>
</dbReference>
<name>A0A6M1RSL5_9BACT</name>
<gene>
    <name evidence="10" type="ORF">G4L39_14010</name>
</gene>
<keyword evidence="5 8" id="KW-0472">Membrane</keyword>
<evidence type="ECO:0000256" key="3">
    <source>
        <dbReference type="ARBA" id="ARBA00022692"/>
    </source>
</evidence>
<evidence type="ECO:0000256" key="4">
    <source>
        <dbReference type="ARBA" id="ARBA00022989"/>
    </source>
</evidence>
<evidence type="ECO:0000256" key="2">
    <source>
        <dbReference type="ARBA" id="ARBA00022475"/>
    </source>
</evidence>
<keyword evidence="2" id="KW-1003">Cell membrane</keyword>
<comment type="caution">
    <text evidence="10">The sequence shown here is derived from an EMBL/GenBank/DDBJ whole genome shotgun (WGS) entry which is preliminary data.</text>
</comment>
<sequence>MFGTIRKHQTWLWVIIIAVTVVAFVIYFNPTTRYGGGPPPRTEFGRIRGERITRDKLMAAQKEAMLHYLIRTGHWPDEAGRDSGFDVEREAYARLFLLQVARDWKLEVSPAVSAALAREILRAFAGENQPVSVEAFVRQVLAPRQFTLEDFERFIRHEAALQELVMLVSLPGQMLTPAEARAMYEREHQEVSVQVVNFLAMNYLPQVTVSTQAVAQFYTNQMARYRIPERVQVNYVEFPVSNYLAAAEAELVKTNLDGIVQANLDRLGTNYVQFGATVEEARQKIRQELIRRQAVLLARRAANEFATVLFDREPVRPENLKVVAAERGLEVKTLGPFTLEEGPRGFDGGPDFAPVAFRLSEDNPFSAPVVGPEAVYVLGFERRLPSEVPPLESIFAQVMTDYRYEQAVELARQAAARFRSELTNALAQGRSFAEVCTASNLHPVLLPPFSWATRSLPQVEQDLPLAQFKQVAFGTPVGGVSPVVPTRDGAMLVYVQDRLPLDQARMEKELPQFTAYLRRLRMNDLFNEWFRREGEAALRETPLARRALPQMEAAE</sequence>
<dbReference type="InterPro" id="IPR052029">
    <property type="entry name" value="PpiD_chaperone"/>
</dbReference>
<dbReference type="InterPro" id="IPR027304">
    <property type="entry name" value="Trigger_fact/SurA_dom_sf"/>
</dbReference>
<keyword evidence="11" id="KW-1185">Reference proteome</keyword>
<evidence type="ECO:0000256" key="8">
    <source>
        <dbReference type="SAM" id="Phobius"/>
    </source>
</evidence>
<comment type="subcellular location">
    <subcellularLocation>
        <location evidence="1">Cell membrane</location>
        <topology evidence="1">Single-pass type II membrane protein</topology>
    </subcellularLocation>
</comment>
<dbReference type="PANTHER" id="PTHR47529">
    <property type="entry name" value="PEPTIDYL-PROLYL CIS-TRANS ISOMERASE D"/>
    <property type="match status" value="1"/>
</dbReference>
<dbReference type="SUPFAM" id="SSF54534">
    <property type="entry name" value="FKBP-like"/>
    <property type="match status" value="1"/>
</dbReference>
<proteinExistence type="inferred from homology"/>
<feature type="domain" description="PpiC" evidence="9">
    <location>
        <begin position="405"/>
        <end position="503"/>
    </location>
</feature>
<protein>
    <recommendedName>
        <fullName evidence="9">PpiC domain-containing protein</fullName>
    </recommendedName>
</protein>
<accession>A0A6M1RSL5</accession>
<feature type="transmembrane region" description="Helical" evidence="8">
    <location>
        <begin position="12"/>
        <end position="30"/>
    </location>
</feature>
<dbReference type="InterPro" id="IPR000297">
    <property type="entry name" value="PPIase_PpiC"/>
</dbReference>
<comment type="similarity">
    <text evidence="7">Belongs to the PpiD chaperone family.</text>
</comment>
<evidence type="ECO:0000259" key="9">
    <source>
        <dbReference type="Pfam" id="PF13145"/>
    </source>
</evidence>
<evidence type="ECO:0000256" key="7">
    <source>
        <dbReference type="ARBA" id="ARBA00038408"/>
    </source>
</evidence>
<keyword evidence="6" id="KW-0143">Chaperone</keyword>
<keyword evidence="3 8" id="KW-0812">Transmembrane</keyword>
<evidence type="ECO:0000313" key="11">
    <source>
        <dbReference type="Proteomes" id="UP000477311"/>
    </source>
</evidence>
<dbReference type="Pfam" id="PF13145">
    <property type="entry name" value="Rotamase_2"/>
    <property type="match status" value="1"/>
</dbReference>
<dbReference type="GO" id="GO:0003755">
    <property type="term" value="F:peptidyl-prolyl cis-trans isomerase activity"/>
    <property type="evidence" value="ECO:0007669"/>
    <property type="project" value="InterPro"/>
</dbReference>
<organism evidence="10 11">
    <name type="scientific">Limisphaera ngatamarikiensis</name>
    <dbReference type="NCBI Taxonomy" id="1324935"/>
    <lineage>
        <taxon>Bacteria</taxon>
        <taxon>Pseudomonadati</taxon>
        <taxon>Verrucomicrobiota</taxon>
        <taxon>Verrucomicrobiia</taxon>
        <taxon>Limisphaerales</taxon>
        <taxon>Limisphaeraceae</taxon>
        <taxon>Limisphaera</taxon>
    </lineage>
</organism>
<dbReference type="Proteomes" id="UP000477311">
    <property type="component" value="Unassembled WGS sequence"/>
</dbReference>
<keyword evidence="4 8" id="KW-1133">Transmembrane helix</keyword>
<dbReference type="RefSeq" id="WP_165109145.1">
    <property type="nucleotide sequence ID" value="NZ_JAAKYA010000095.1"/>
</dbReference>
<dbReference type="Pfam" id="PF13624">
    <property type="entry name" value="SurA_N_3"/>
    <property type="match status" value="1"/>
</dbReference>
<dbReference type="SUPFAM" id="SSF109998">
    <property type="entry name" value="Triger factor/SurA peptide-binding domain-like"/>
    <property type="match status" value="1"/>
</dbReference>
<dbReference type="GO" id="GO:0005886">
    <property type="term" value="C:plasma membrane"/>
    <property type="evidence" value="ECO:0007669"/>
    <property type="project" value="UniProtKB-SubCell"/>
</dbReference>
<dbReference type="AlphaFoldDB" id="A0A6M1RSL5"/>
<evidence type="ECO:0000256" key="5">
    <source>
        <dbReference type="ARBA" id="ARBA00023136"/>
    </source>
</evidence>
<reference evidence="10 11" key="1">
    <citation type="submission" date="2020-02" db="EMBL/GenBank/DDBJ databases">
        <title>Draft genome sequence of Limisphaera ngatamarikiensis NGM72.4T, a thermophilic Verrucomicrobia grouped in subdivision 3.</title>
        <authorList>
            <person name="Carere C.R."/>
            <person name="Steen J."/>
            <person name="Hugenholtz P."/>
            <person name="Stott M.B."/>
        </authorList>
    </citation>
    <scope>NUCLEOTIDE SEQUENCE [LARGE SCALE GENOMIC DNA]</scope>
    <source>
        <strain evidence="10 11">NGM72.4</strain>
    </source>
</reference>
<evidence type="ECO:0000313" key="10">
    <source>
        <dbReference type="EMBL" id="NGO40499.1"/>
    </source>
</evidence>
<evidence type="ECO:0000256" key="6">
    <source>
        <dbReference type="ARBA" id="ARBA00023186"/>
    </source>
</evidence>
<dbReference type="EMBL" id="JAAKYA010000095">
    <property type="protein sequence ID" value="NGO40499.1"/>
    <property type="molecule type" value="Genomic_DNA"/>
</dbReference>